<evidence type="ECO:0000256" key="1">
    <source>
        <dbReference type="ARBA" id="ARBA00004127"/>
    </source>
</evidence>
<keyword evidence="3 5" id="KW-1133">Transmembrane helix</keyword>
<evidence type="ECO:0000313" key="7">
    <source>
        <dbReference type="EMBL" id="MFD1588860.1"/>
    </source>
</evidence>
<feature type="transmembrane region" description="Helical" evidence="5">
    <location>
        <begin position="82"/>
        <end position="103"/>
    </location>
</feature>
<comment type="caution">
    <text evidence="7">The sequence shown here is derived from an EMBL/GenBank/DDBJ whole genome shotgun (WGS) entry which is preliminary data.</text>
</comment>
<dbReference type="Proteomes" id="UP001597119">
    <property type="component" value="Unassembled WGS sequence"/>
</dbReference>
<accession>A0ABD6CF86</accession>
<proteinExistence type="predicted"/>
<keyword evidence="4 5" id="KW-0472">Membrane</keyword>
<dbReference type="Pfam" id="PF05090">
    <property type="entry name" value="HTTM"/>
    <property type="match status" value="1"/>
</dbReference>
<dbReference type="InterPro" id="IPR053934">
    <property type="entry name" value="HTTM_dom"/>
</dbReference>
<dbReference type="RefSeq" id="WP_247378515.1">
    <property type="nucleotide sequence ID" value="NZ_JALLGV010000005.1"/>
</dbReference>
<feature type="transmembrane region" description="Helical" evidence="5">
    <location>
        <begin position="249"/>
        <end position="282"/>
    </location>
</feature>
<dbReference type="PANTHER" id="PTHR39535:SF2">
    <property type="entry name" value="HTTM DOMAIN-CONTAINING PROTEIN"/>
    <property type="match status" value="1"/>
</dbReference>
<feature type="transmembrane region" description="Helical" evidence="5">
    <location>
        <begin position="325"/>
        <end position="343"/>
    </location>
</feature>
<gene>
    <name evidence="7" type="ORF">ACFR9U_17925</name>
</gene>
<dbReference type="SMART" id="SM00752">
    <property type="entry name" value="HTTM"/>
    <property type="match status" value="1"/>
</dbReference>
<protein>
    <submittedName>
        <fullName evidence="7">HTTM domain-containing protein</fullName>
    </submittedName>
</protein>
<name>A0ABD6CF86_9EURY</name>
<feature type="transmembrane region" description="Helical" evidence="5">
    <location>
        <begin position="222"/>
        <end position="242"/>
    </location>
</feature>
<keyword evidence="2 5" id="KW-0812">Transmembrane</keyword>
<evidence type="ECO:0000256" key="5">
    <source>
        <dbReference type="SAM" id="Phobius"/>
    </source>
</evidence>
<evidence type="ECO:0000256" key="2">
    <source>
        <dbReference type="ARBA" id="ARBA00022692"/>
    </source>
</evidence>
<dbReference type="EMBL" id="JBHUDJ010000014">
    <property type="protein sequence ID" value="MFD1588860.1"/>
    <property type="molecule type" value="Genomic_DNA"/>
</dbReference>
<dbReference type="InterPro" id="IPR011020">
    <property type="entry name" value="HTTM-like"/>
</dbReference>
<evidence type="ECO:0000313" key="8">
    <source>
        <dbReference type="Proteomes" id="UP001597119"/>
    </source>
</evidence>
<evidence type="ECO:0000259" key="6">
    <source>
        <dbReference type="SMART" id="SM00752"/>
    </source>
</evidence>
<feature type="domain" description="HTTM-like" evidence="6">
    <location>
        <begin position="18"/>
        <end position="286"/>
    </location>
</feature>
<organism evidence="7 8">
    <name type="scientific">Halorientalis brevis</name>
    <dbReference type="NCBI Taxonomy" id="1126241"/>
    <lineage>
        <taxon>Archaea</taxon>
        <taxon>Methanobacteriati</taxon>
        <taxon>Methanobacteriota</taxon>
        <taxon>Stenosarchaea group</taxon>
        <taxon>Halobacteria</taxon>
        <taxon>Halobacteriales</taxon>
        <taxon>Haloarculaceae</taxon>
        <taxon>Halorientalis</taxon>
    </lineage>
</organism>
<sequence length="492" mass="54009">MGSASAVSGRGREWLARRFAIDVRALAAFRILLGAILLSDLALRARNLRWFYTDAGVLPRSVLRATFPGYQYVSVHALSGAFWVQVLLFLLAGVAALALLAGFQTRIATVISLLFLLSLQARNPLVLNAGDVLLRRLLFWSVFLPLGAEWSLDRSQTASRERVVSVASAALLLQVVTLYAVNAALKLRASPWRDGTAVRYAFSLEQFLVLFGDVLADFPVVLMAATWGWLALLACSVLLVALTGRSRAAFVGLFVAAHLGMLLTLKLGLFPVICLAALLPFLPTAIWDAVERRAPALSMDRLRRRETTPLERRLPDALPSLGRQLGMGIVAVLLAGMLAFNAVSVAHVDAAGVDASTIAEHQHWSMFAPSPPKTDGWFVVPGTLTNGSRVDVLTQSPVRWAKPPDVSRRYPTARWRKYLARVESGEANRRAFARSLCRRWQRQHARPLDAVSVYYVAQPTRLTGPEPTRTRRLLTYECENETAATSGGATEF</sequence>
<evidence type="ECO:0000256" key="3">
    <source>
        <dbReference type="ARBA" id="ARBA00022989"/>
    </source>
</evidence>
<feature type="transmembrane region" description="Helical" evidence="5">
    <location>
        <begin position="21"/>
        <end position="43"/>
    </location>
</feature>
<dbReference type="InterPro" id="IPR052964">
    <property type="entry name" value="Sporulation_signal_mat"/>
</dbReference>
<comment type="subcellular location">
    <subcellularLocation>
        <location evidence="1">Endomembrane system</location>
        <topology evidence="1">Multi-pass membrane protein</topology>
    </subcellularLocation>
</comment>
<dbReference type="GO" id="GO:0012505">
    <property type="term" value="C:endomembrane system"/>
    <property type="evidence" value="ECO:0007669"/>
    <property type="project" value="UniProtKB-SubCell"/>
</dbReference>
<keyword evidence="8" id="KW-1185">Reference proteome</keyword>
<reference evidence="7 8" key="1">
    <citation type="journal article" date="2019" name="Int. J. Syst. Evol. Microbiol.">
        <title>The Global Catalogue of Microorganisms (GCM) 10K type strain sequencing project: providing services to taxonomists for standard genome sequencing and annotation.</title>
        <authorList>
            <consortium name="The Broad Institute Genomics Platform"/>
            <consortium name="The Broad Institute Genome Sequencing Center for Infectious Disease"/>
            <person name="Wu L."/>
            <person name="Ma J."/>
        </authorList>
    </citation>
    <scope>NUCLEOTIDE SEQUENCE [LARGE SCALE GENOMIC DNA]</scope>
    <source>
        <strain evidence="7 8">CGMCC 1.12125</strain>
    </source>
</reference>
<dbReference type="PANTHER" id="PTHR39535">
    <property type="entry name" value="SPORULATION-DELAYING PROTEIN SDPB"/>
    <property type="match status" value="1"/>
</dbReference>
<evidence type="ECO:0000256" key="4">
    <source>
        <dbReference type="ARBA" id="ARBA00023136"/>
    </source>
</evidence>
<dbReference type="AlphaFoldDB" id="A0ABD6CF86"/>
<feature type="transmembrane region" description="Helical" evidence="5">
    <location>
        <begin position="163"/>
        <end position="185"/>
    </location>
</feature>